<dbReference type="RefSeq" id="WP_381741502.1">
    <property type="nucleotide sequence ID" value="NZ_JBHSDP010000024.1"/>
</dbReference>
<evidence type="ECO:0000313" key="2">
    <source>
        <dbReference type="Proteomes" id="UP001595824"/>
    </source>
</evidence>
<organism evidence="1 2">
    <name type="scientific">Streptomyces andamanensis</name>
    <dbReference type="NCBI Taxonomy" id="1565035"/>
    <lineage>
        <taxon>Bacteria</taxon>
        <taxon>Bacillati</taxon>
        <taxon>Actinomycetota</taxon>
        <taxon>Actinomycetes</taxon>
        <taxon>Kitasatosporales</taxon>
        <taxon>Streptomycetaceae</taxon>
        <taxon>Streptomyces</taxon>
    </lineage>
</organism>
<evidence type="ECO:0000313" key="1">
    <source>
        <dbReference type="EMBL" id="MFC4330561.1"/>
    </source>
</evidence>
<protein>
    <submittedName>
        <fullName evidence="1">Uncharacterized protein</fullName>
    </submittedName>
</protein>
<comment type="caution">
    <text evidence="1">The sequence shown here is derived from an EMBL/GenBank/DDBJ whole genome shotgun (WGS) entry which is preliminary data.</text>
</comment>
<accession>A0ABV8TIW7</accession>
<sequence length="175" mass="19185">MTSPMESDDDAVWCACAVLGGSLLPLVDQEPWRQARRREEFGERGLGVRRGELLTGAFAALLLHALVADAHAAGSPHDLGTLHAIPLRAVVRALHDKWDYEILAGSPKRFRDDTEETAVAALRLLAYQVGPECFWFTYVGTHVRRALTTLIDRSRMPSPTCGDLRQWAGGAGLLP</sequence>
<dbReference type="Proteomes" id="UP001595824">
    <property type="component" value="Unassembled WGS sequence"/>
</dbReference>
<name>A0ABV8TIW7_9ACTN</name>
<reference evidence="2" key="1">
    <citation type="journal article" date="2019" name="Int. J. Syst. Evol. Microbiol.">
        <title>The Global Catalogue of Microorganisms (GCM) 10K type strain sequencing project: providing services to taxonomists for standard genome sequencing and annotation.</title>
        <authorList>
            <consortium name="The Broad Institute Genomics Platform"/>
            <consortium name="The Broad Institute Genome Sequencing Center for Infectious Disease"/>
            <person name="Wu L."/>
            <person name="Ma J."/>
        </authorList>
    </citation>
    <scope>NUCLEOTIDE SEQUENCE [LARGE SCALE GENOMIC DNA]</scope>
    <source>
        <strain evidence="2">PCU 347</strain>
    </source>
</reference>
<gene>
    <name evidence="1" type="ORF">ACFPC0_22795</name>
</gene>
<dbReference type="EMBL" id="JBHSDP010000024">
    <property type="protein sequence ID" value="MFC4330561.1"/>
    <property type="molecule type" value="Genomic_DNA"/>
</dbReference>
<keyword evidence="2" id="KW-1185">Reference proteome</keyword>
<proteinExistence type="predicted"/>